<dbReference type="InterPro" id="IPR000073">
    <property type="entry name" value="AB_hydrolase_1"/>
</dbReference>
<dbReference type="Proteomes" id="UP000321408">
    <property type="component" value="Chromosome"/>
</dbReference>
<dbReference type="AlphaFoldDB" id="A0A5B9DEV1"/>
<dbReference type="EMBL" id="CP042905">
    <property type="protein sequence ID" value="QEE17310.1"/>
    <property type="molecule type" value="Genomic_DNA"/>
</dbReference>
<dbReference type="Gene3D" id="3.40.50.1820">
    <property type="entry name" value="alpha/beta hydrolase"/>
    <property type="match status" value="1"/>
</dbReference>
<dbReference type="PRINTS" id="PR00111">
    <property type="entry name" value="ABHYDROLASE"/>
</dbReference>
<reference evidence="2 3" key="2">
    <citation type="journal article" date="2024" name="Int. J. Syst. Evol. Microbiol.">
        <title>Promethearchaeum syntrophicum gen. nov., sp. nov., an anaerobic, obligately syntrophic archaeon, the first isolate of the lineage 'Asgard' archaea, and proposal of the new archaeal phylum Promethearchaeota phyl. nov. and kingdom Promethearchaeati regn. nov.</title>
        <authorList>
            <person name="Imachi H."/>
            <person name="Nobu M.K."/>
            <person name="Kato S."/>
            <person name="Takaki Y."/>
            <person name="Miyazaki M."/>
            <person name="Miyata M."/>
            <person name="Ogawara M."/>
            <person name="Saito Y."/>
            <person name="Sakai S."/>
            <person name="Tahara Y.O."/>
            <person name="Takano Y."/>
            <person name="Tasumi E."/>
            <person name="Uematsu K."/>
            <person name="Yoshimura T."/>
            <person name="Itoh T."/>
            <person name="Ohkuma M."/>
            <person name="Takai K."/>
        </authorList>
    </citation>
    <scope>NUCLEOTIDE SEQUENCE [LARGE SCALE GENOMIC DNA]</scope>
    <source>
        <strain evidence="2 3">MK-D1</strain>
    </source>
</reference>
<dbReference type="SUPFAM" id="SSF53474">
    <property type="entry name" value="alpha/beta-Hydrolases"/>
    <property type="match status" value="1"/>
</dbReference>
<name>A0A5B9DEV1_9ARCH</name>
<dbReference type="OrthoDB" id="7466at2157"/>
<sequence length="299" mass="34805">MKKKKSDGLIGEQKNLDKDIRKTLSGNFLELENGTVHYQIGGSTEGEPIVLVPGFSAPMFIWDPTYNYLIKQGFRVLRYDLFGRGLSDRPKIKYTEELFDRQLHQLIEKLQFYKHNRKITVIGLSLGGIITVNFTDNHPEFVKRLVLIDPAGFPTGKKLIPGIMKIPFLNKIIFKYFGSKRLVSKLSNDFLHPEKFPQFIISYKEQMQYRGFLRAILSTMLKIDMESAQSTYERVGKTNIPILLIWGELDETIPYHVHQQVRDAIPQIEFYSIQKAKHLPHYEQSDQVNEILLKFLRKN</sequence>
<keyword evidence="3" id="KW-1185">Reference proteome</keyword>
<evidence type="ECO:0000259" key="1">
    <source>
        <dbReference type="Pfam" id="PF00561"/>
    </source>
</evidence>
<gene>
    <name evidence="2" type="ORF">DSAG12_03143</name>
</gene>
<keyword evidence="2" id="KW-0378">Hydrolase</keyword>
<reference evidence="2 3" key="1">
    <citation type="journal article" date="2020" name="Nature">
        <title>Isolation of an archaeon at the prokaryote-eukaryote interface.</title>
        <authorList>
            <person name="Imachi H."/>
            <person name="Nobu M.K."/>
            <person name="Nakahara N."/>
            <person name="Morono Y."/>
            <person name="Ogawara M."/>
            <person name="Takaki Y."/>
            <person name="Takano Y."/>
            <person name="Uematsu K."/>
            <person name="Ikuta T."/>
            <person name="Ito M."/>
            <person name="Matsui Y."/>
            <person name="Miyazaki M."/>
            <person name="Murata K."/>
            <person name="Saito Y."/>
            <person name="Sakai S."/>
            <person name="Song C."/>
            <person name="Tasumi E."/>
            <person name="Yamanaka Y."/>
            <person name="Yamaguchi T."/>
            <person name="Kamagata Y."/>
            <person name="Tamaki H."/>
            <person name="Takai K."/>
        </authorList>
    </citation>
    <scope>NUCLEOTIDE SEQUENCE [LARGE SCALE GENOMIC DNA]</scope>
    <source>
        <strain evidence="2 3">MK-D1</strain>
    </source>
</reference>
<dbReference type="GeneID" id="41331112"/>
<dbReference type="InterPro" id="IPR029058">
    <property type="entry name" value="AB_hydrolase_fold"/>
</dbReference>
<dbReference type="Pfam" id="PF00561">
    <property type="entry name" value="Abhydrolase_1"/>
    <property type="match status" value="1"/>
</dbReference>
<dbReference type="PANTHER" id="PTHR46438">
    <property type="entry name" value="ALPHA/BETA-HYDROLASES SUPERFAMILY PROTEIN"/>
    <property type="match status" value="1"/>
</dbReference>
<organism evidence="2 3">
    <name type="scientific">Promethearchaeum syntrophicum</name>
    <dbReference type="NCBI Taxonomy" id="2594042"/>
    <lineage>
        <taxon>Archaea</taxon>
        <taxon>Promethearchaeati</taxon>
        <taxon>Promethearchaeota</taxon>
        <taxon>Promethearchaeia</taxon>
        <taxon>Promethearchaeales</taxon>
        <taxon>Promethearchaeaceae</taxon>
        <taxon>Promethearchaeum</taxon>
    </lineage>
</organism>
<dbReference type="GO" id="GO:0004177">
    <property type="term" value="F:aminopeptidase activity"/>
    <property type="evidence" value="ECO:0007669"/>
    <property type="project" value="UniProtKB-KW"/>
</dbReference>
<feature type="domain" description="AB hydrolase-1" evidence="1">
    <location>
        <begin position="48"/>
        <end position="283"/>
    </location>
</feature>
<dbReference type="KEGG" id="psyt:DSAG12_03143"/>
<accession>A0A5B9DEV1</accession>
<evidence type="ECO:0000313" key="3">
    <source>
        <dbReference type="Proteomes" id="UP000321408"/>
    </source>
</evidence>
<dbReference type="PANTHER" id="PTHR46438:SF11">
    <property type="entry name" value="LIPASE-RELATED"/>
    <property type="match status" value="1"/>
</dbReference>
<dbReference type="RefSeq" id="WP_147664205.1">
    <property type="nucleotide sequence ID" value="NZ_CP042905.2"/>
</dbReference>
<evidence type="ECO:0000313" key="2">
    <source>
        <dbReference type="EMBL" id="QEE17310.1"/>
    </source>
</evidence>
<protein>
    <submittedName>
        <fullName evidence="2">Alpha/beta fold hydrolase</fullName>
    </submittedName>
</protein>
<proteinExistence type="predicted"/>